<feature type="compositionally biased region" description="Basic and acidic residues" evidence="5">
    <location>
        <begin position="591"/>
        <end position="603"/>
    </location>
</feature>
<dbReference type="STRING" id="97972.A0A2V1EAG0"/>
<dbReference type="GO" id="GO:0000445">
    <property type="term" value="C:THO complex part of transcription export complex"/>
    <property type="evidence" value="ECO:0007669"/>
    <property type="project" value="TreeGrafter"/>
</dbReference>
<evidence type="ECO:0000259" key="6">
    <source>
        <dbReference type="Pfam" id="PF11262"/>
    </source>
</evidence>
<dbReference type="GO" id="GO:0003729">
    <property type="term" value="F:mRNA binding"/>
    <property type="evidence" value="ECO:0007669"/>
    <property type="project" value="TreeGrafter"/>
</dbReference>
<dbReference type="InterPro" id="IPR021726">
    <property type="entry name" value="THO_THOC2_N"/>
</dbReference>
<feature type="compositionally biased region" description="Basic residues" evidence="5">
    <location>
        <begin position="1"/>
        <end position="10"/>
    </location>
</feature>
<comment type="similarity">
    <text evidence="2">Belongs to the THOC2 family.</text>
</comment>
<comment type="subcellular location">
    <subcellularLocation>
        <location evidence="1">Nucleus</location>
    </subcellularLocation>
</comment>
<dbReference type="PANTHER" id="PTHR21597:SF0">
    <property type="entry name" value="THO COMPLEX SUBUNIT 2"/>
    <property type="match status" value="1"/>
</dbReference>
<dbReference type="Pfam" id="PF11732">
    <property type="entry name" value="Thoc2"/>
    <property type="match status" value="1"/>
</dbReference>
<proteinExistence type="inferred from homology"/>
<feature type="compositionally biased region" description="Basic and acidic residues" evidence="5">
    <location>
        <begin position="2075"/>
        <end position="2084"/>
    </location>
</feature>
<feature type="compositionally biased region" description="Low complexity" evidence="5">
    <location>
        <begin position="41"/>
        <end position="67"/>
    </location>
</feature>
<feature type="compositionally biased region" description="Polar residues" evidence="5">
    <location>
        <begin position="2085"/>
        <end position="2101"/>
    </location>
</feature>
<dbReference type="Pfam" id="PF11262">
    <property type="entry name" value="Tho2"/>
    <property type="match status" value="1"/>
</dbReference>
<feature type="domain" description="THO complex subunitTHOC2 C-terminal" evidence="6">
    <location>
        <begin position="1204"/>
        <end position="1492"/>
    </location>
</feature>
<evidence type="ECO:0000256" key="1">
    <source>
        <dbReference type="ARBA" id="ARBA00004123"/>
    </source>
</evidence>
<dbReference type="Pfam" id="PF16134">
    <property type="entry name" value="THOC2_N"/>
    <property type="match status" value="1"/>
</dbReference>
<feature type="compositionally biased region" description="Basic and acidic residues" evidence="5">
    <location>
        <begin position="1695"/>
        <end position="1711"/>
    </location>
</feature>
<dbReference type="Proteomes" id="UP000244855">
    <property type="component" value="Unassembled WGS sequence"/>
</dbReference>
<dbReference type="InterPro" id="IPR021418">
    <property type="entry name" value="THO_THOC2_C"/>
</dbReference>
<gene>
    <name evidence="9" type="ORF">DM02DRAFT_648667</name>
</gene>
<feature type="compositionally biased region" description="Basic and acidic residues" evidence="5">
    <location>
        <begin position="2110"/>
        <end position="2210"/>
    </location>
</feature>
<feature type="compositionally biased region" description="Low complexity" evidence="5">
    <location>
        <begin position="77"/>
        <end position="86"/>
    </location>
</feature>
<feature type="compositionally biased region" description="Basic and acidic residues" evidence="5">
    <location>
        <begin position="1563"/>
        <end position="1573"/>
    </location>
</feature>
<evidence type="ECO:0000313" key="10">
    <source>
        <dbReference type="Proteomes" id="UP000244855"/>
    </source>
</evidence>
<feature type="compositionally biased region" description="Basic and acidic residues" evidence="5">
    <location>
        <begin position="1665"/>
        <end position="1675"/>
    </location>
</feature>
<dbReference type="InterPro" id="IPR040007">
    <property type="entry name" value="Tho2"/>
</dbReference>
<dbReference type="GO" id="GO:0006406">
    <property type="term" value="P:mRNA export from nucleus"/>
    <property type="evidence" value="ECO:0007669"/>
    <property type="project" value="InterPro"/>
</dbReference>
<sequence length="2210" mass="248333">MAPGPKRKRGDGRNFSQDDDTPNRPSPHRPHNLSHGREPQNNSPRNNNFNNARRGSRNSGRGSFNGPQSPSVPHHPPTAASTPSAPVNRPALAPPSTPIQQKEVAINKPAPNFDVVNTYEYLTSGRMQNWNAEAHNAVVQVAATAQADGDSFITASVFTEIVESSIGNYMDQHALGTLVRDIVNSPSVDYVDSPMLFLDCISTETERFSDAKGNLIRNCEKEFGYLRSMLIHTDISLDKMRALLESAPLRGLGLVGEHFNKVSVRKATDALYRQANYNLLREDSEGFSKLITEYFTTVNNEPPTSAVVSQTYQRVNAFIGTFDLDVGRVLDITLDVLANLLVKHGKFFVKLLRVSAWWPKLQGTEGVEWEEPEVQTLPLWALPDHNDWRYTEEEKAYQLECRENRDKNFWARVADQERQRSGLGLKVFFELGARRITKNHRSSDNSSTGSSESLPKNEAQQWADEWIAATGTLPPQGNDIAAQLLGFKFQFYASDTRDAGDVLPDNLIYLAALLIKIGFISIMDLYPHLYPADEAMPELRKKLEEEQKEKEMSLRGKSNALLRAGALPDDTLPPAVARLREAESKAASSKTESERSTPTKSDDDTSNSLPEPVNQKVALVRSLLCIGAIPEALFIIGRFPWLLDLYPDLHTYIFRLAHHSLSKIYDDSRPIPLDTIPSTSKGADSITLSRPGDYVPRRTLRWAKPDQKDAGDGVDYRFYWEDWVDSVPVCQTVDDVFLLCSTLLGLIGAECGRDTMLMTKLVRIGKKSVIEDPSLENTKRWTDLSAVLLAPALTFTGRNPGVANETWDLLKRFDTPTRYSIYRSWFRATKPALRNAFKKVTDDTKRLLGRVAATNTRPMGRAMAKLACAAPGTVFEHTLKQGQSYINMIDALVECSRYLTHLGYDCLTWTLVDSLIKDDRETLQGDGMLVKGWLKNTSIFIGKVYKRYSLMDPTPVLQLVKHQVFRPEGELYMLFVLEQLLTSMGGIGLTGALTEARVIALSAGPRLRAYTLEHHLGDKRHEGKAASKRLLRCLKDAGLAPQILVALARQVDTYLFRKQLEDVPDKVVFTNFDKLRANLAQFIDFLRENIPVEEFDEEVPNVVELMADYGLEPNLAFQISRASIASKLGTNVANDGSSADDSTANGNVVMSDAEQTAPSNTSATDAATPNEDDQGLQVNPHIEAIAEQLKTSLPNNYQNHPFLNYFVTFWSLGLINVRSLEQNDLKQQYEDAKTQMMKRNSGYHQRQAREDCAKLDAEYDALVKSIQLTQSRLSREMQQWFEGVSMTGQAAENLHDRLLQDCFFPRLRMSLQDAHYSSAMLFFMHRTGVPIFRLSKFLDKLFNANKISNMILMMSEEEAKYFGRFLHDILKELQRWHQDKNLYEKHAFGEQKQLCGFGRSFNPDKTPSSFIDHDQFRILHYKWHAALFNALKTSLKDGQYTELYNSINILKAVSSAFPRVETMATELRQIVETYAKNDDRDDIKVAANSLLYEFKRSAKLLKSESFFRTGVDPVVNKTTVPSRTTSEQPKTPQPPETAAKKLNATVPSFRPQTPEVNGQPKSTPEKSSSDEQKPPATSTTTSTVPRLNGREPNKVAPSPSEANATRLGSGRTTNRPPLMNNPSTQSTNAGPMRPDARSANQTPIGNNRATHALPTRPDAQPPRGRQPERPNDRTAEYNTGHPRHEIRPTPVSDYGRLDRGTDGMREREVSPGRRRSRSPHRGSGVPDRREWMQRDPREYEERPLRPPPRETRGPPTRSAPYGESARDPRDVRDPREYREREPLRDRPDPRGMPHTPHSLGPDGRGRMHSSPIMTNDGLPPRREPPSNAHPGDRGGAPPLRSSVNATPVTDRSLINPERAALMNDDRSRHDALRHDREPRREDRDGRRDRGSRPQSPRRDERPPPPPYHGSEARRDYRDERPQPHGASRDRRDEASGNPPTGPRSGRDVPAPSPVSRDIFQPSQPSRPRAHPSQDPNYGRLNQPADSGPPSGPRHPASDRRDGQQHTPTGAPSLPASAGIHPSRMNIINSGRGPPIQTDLPSNPPMGPRSSGRGQAPPLPSPTSRNPPTGPASNERGPRHSESRNALRTINNVLTGSGQNQQGPPPSSTERPTERSSRRSDPSRRERSRSREERPRGDKRDGSRREGREPREPRELREPREGRDRGEHRERRGDDRDRRSRGGEDMRERSDKKRGREGPDPPHGDSKRSRR</sequence>
<dbReference type="OrthoDB" id="29024at2759"/>
<evidence type="ECO:0000256" key="2">
    <source>
        <dbReference type="ARBA" id="ARBA00007857"/>
    </source>
</evidence>
<feature type="region of interest" description="Disordered" evidence="5">
    <location>
        <begin position="1"/>
        <end position="106"/>
    </location>
</feature>
<feature type="compositionally biased region" description="Basic and acidic residues" evidence="5">
    <location>
        <begin position="1863"/>
        <end position="1902"/>
    </location>
</feature>
<dbReference type="GO" id="GO:0006397">
    <property type="term" value="P:mRNA processing"/>
    <property type="evidence" value="ECO:0007669"/>
    <property type="project" value="InterPro"/>
</dbReference>
<feature type="domain" description="THO complex subunit 2 N-terminal" evidence="8">
    <location>
        <begin position="122"/>
        <end position="861"/>
    </location>
</feature>
<feature type="compositionally biased region" description="Polar residues" evidence="5">
    <location>
        <begin position="1610"/>
        <end position="1629"/>
    </location>
</feature>
<evidence type="ECO:0000313" key="9">
    <source>
        <dbReference type="EMBL" id="PVI07618.1"/>
    </source>
</evidence>
<accession>A0A2V1EAG0</accession>
<dbReference type="PANTHER" id="PTHR21597">
    <property type="entry name" value="THO2 PROTEIN"/>
    <property type="match status" value="1"/>
</dbReference>
<feature type="region of interest" description="Disordered" evidence="5">
    <location>
        <begin position="1153"/>
        <end position="1175"/>
    </location>
</feature>
<feature type="compositionally biased region" description="Polar residues" evidence="5">
    <location>
        <begin position="1516"/>
        <end position="1530"/>
    </location>
</feature>
<feature type="compositionally biased region" description="Polar residues" evidence="5">
    <location>
        <begin position="1638"/>
        <end position="1649"/>
    </location>
</feature>
<feature type="compositionally biased region" description="Basic and acidic residues" evidence="5">
    <location>
        <begin position="1764"/>
        <end position="1791"/>
    </location>
</feature>
<feature type="domain" description="THO complex subunitTHOC2 N-terminal" evidence="7">
    <location>
        <begin position="863"/>
        <end position="936"/>
    </location>
</feature>
<feature type="compositionally biased region" description="Polar residues" evidence="5">
    <location>
        <begin position="1550"/>
        <end position="1562"/>
    </location>
</feature>
<organism evidence="9 10">
    <name type="scientific">Periconia macrospinosa</name>
    <dbReference type="NCBI Taxonomy" id="97972"/>
    <lineage>
        <taxon>Eukaryota</taxon>
        <taxon>Fungi</taxon>
        <taxon>Dikarya</taxon>
        <taxon>Ascomycota</taxon>
        <taxon>Pezizomycotina</taxon>
        <taxon>Dothideomycetes</taxon>
        <taxon>Pleosporomycetidae</taxon>
        <taxon>Pleosporales</taxon>
        <taxon>Massarineae</taxon>
        <taxon>Periconiaceae</taxon>
        <taxon>Periconia</taxon>
    </lineage>
</organism>
<feature type="compositionally biased region" description="Polar residues" evidence="5">
    <location>
        <begin position="1153"/>
        <end position="1167"/>
    </location>
</feature>
<dbReference type="InterPro" id="IPR032302">
    <property type="entry name" value="THOC2_N"/>
</dbReference>
<reference evidence="9 10" key="1">
    <citation type="journal article" date="2018" name="Sci. Rep.">
        <title>Comparative genomics provides insights into the lifestyle and reveals functional heterogeneity of dark septate endophytic fungi.</title>
        <authorList>
            <person name="Knapp D.G."/>
            <person name="Nemeth J.B."/>
            <person name="Barry K."/>
            <person name="Hainaut M."/>
            <person name="Henrissat B."/>
            <person name="Johnson J."/>
            <person name="Kuo A."/>
            <person name="Lim J.H.P."/>
            <person name="Lipzen A."/>
            <person name="Nolan M."/>
            <person name="Ohm R.A."/>
            <person name="Tamas L."/>
            <person name="Grigoriev I.V."/>
            <person name="Spatafora J.W."/>
            <person name="Nagy L.G."/>
            <person name="Kovacs G.M."/>
        </authorList>
    </citation>
    <scope>NUCLEOTIDE SEQUENCE [LARGE SCALE GENOMIC DNA]</scope>
    <source>
        <strain evidence="9 10">DSE2036</strain>
    </source>
</reference>
<evidence type="ECO:0000256" key="3">
    <source>
        <dbReference type="ARBA" id="ARBA00019596"/>
    </source>
</evidence>
<evidence type="ECO:0000256" key="4">
    <source>
        <dbReference type="ARBA" id="ARBA00023242"/>
    </source>
</evidence>
<feature type="compositionally biased region" description="Basic and acidic residues" evidence="5">
    <location>
        <begin position="1726"/>
        <end position="1752"/>
    </location>
</feature>
<name>A0A2V1EAG0_9PLEO</name>
<feature type="region of interest" description="Disordered" evidence="5">
    <location>
        <begin position="580"/>
        <end position="611"/>
    </location>
</feature>
<feature type="region of interest" description="Disordered" evidence="5">
    <location>
        <begin position="1516"/>
        <end position="2210"/>
    </location>
</feature>
<evidence type="ECO:0000259" key="7">
    <source>
        <dbReference type="Pfam" id="PF11732"/>
    </source>
</evidence>
<dbReference type="EMBL" id="KZ805303">
    <property type="protein sequence ID" value="PVI07618.1"/>
    <property type="molecule type" value="Genomic_DNA"/>
</dbReference>
<evidence type="ECO:0000259" key="8">
    <source>
        <dbReference type="Pfam" id="PF16134"/>
    </source>
</evidence>
<keyword evidence="4" id="KW-0539">Nucleus</keyword>
<protein>
    <recommendedName>
        <fullName evidence="3">THO complex subunit 2</fullName>
    </recommendedName>
</protein>
<feature type="compositionally biased region" description="Basic and acidic residues" evidence="5">
    <location>
        <begin position="1910"/>
        <end position="1934"/>
    </location>
</feature>
<keyword evidence="10" id="KW-1185">Reference proteome</keyword>
<evidence type="ECO:0000256" key="5">
    <source>
        <dbReference type="SAM" id="MobiDB-lite"/>
    </source>
</evidence>